<keyword evidence="1" id="KW-0344">Guanine-nucleotide releasing factor</keyword>
<dbReference type="Proteomes" id="UP000092462">
    <property type="component" value="Unassembled WGS sequence"/>
</dbReference>
<organism evidence="3 4">
    <name type="scientific">Phlebotomus papatasi</name>
    <name type="common">Sandfly</name>
    <dbReference type="NCBI Taxonomy" id="29031"/>
    <lineage>
        <taxon>Eukaryota</taxon>
        <taxon>Metazoa</taxon>
        <taxon>Ecdysozoa</taxon>
        <taxon>Arthropoda</taxon>
        <taxon>Hexapoda</taxon>
        <taxon>Insecta</taxon>
        <taxon>Pterygota</taxon>
        <taxon>Neoptera</taxon>
        <taxon>Endopterygota</taxon>
        <taxon>Diptera</taxon>
        <taxon>Nematocera</taxon>
        <taxon>Psychodoidea</taxon>
        <taxon>Psychodidae</taxon>
        <taxon>Phlebotomus</taxon>
        <taxon>Phlebotomus</taxon>
    </lineage>
</organism>
<dbReference type="CDD" id="cd00170">
    <property type="entry name" value="SEC14"/>
    <property type="match status" value="1"/>
</dbReference>
<evidence type="ECO:0000259" key="2">
    <source>
        <dbReference type="Pfam" id="PF23289"/>
    </source>
</evidence>
<dbReference type="PANTHER" id="PTHR22826">
    <property type="entry name" value="RHO GUANINE EXCHANGE FACTOR-RELATED"/>
    <property type="match status" value="1"/>
</dbReference>
<evidence type="ECO:0000313" key="3">
    <source>
        <dbReference type="EnsemblMetazoa" id="PPAI000100-PA"/>
    </source>
</evidence>
<dbReference type="GO" id="GO:0005737">
    <property type="term" value="C:cytoplasm"/>
    <property type="evidence" value="ECO:0007669"/>
    <property type="project" value="TreeGrafter"/>
</dbReference>
<feature type="domain" description="Guanine nucleotide exchange factor DBS-like spectrin-like" evidence="2">
    <location>
        <begin position="515"/>
        <end position="575"/>
    </location>
</feature>
<evidence type="ECO:0000313" key="4">
    <source>
        <dbReference type="Proteomes" id="UP000092462"/>
    </source>
</evidence>
<name>A0A1B0GLU4_PHLPP</name>
<sequence length="578" mass="65576">IIHRTSETLDHDLVDDLLRKTHPEFDHFPTKIKHNHSHLLPDDSAEKVVIENPTSGHHPVFQHQSSVSSCASIQTVLMQNGQTIEKSVSLPQPAPVQIQASGSLSSLANGSLQHPPATGSEDPLSVADVADLLHPQYAIITGGRSKDGCPLITFPDHNNFQSLADHDYQKLILYLTSVPSLQEADLGFHLIVDRRKDRWTSVKSVLLKISVYFPGVVHVVYVDEFRFRLIVCSSLEELHDHISKTQLTSDLGGELTYSHHEWIQQRICLEKFSSLTHQVSCNLDSFIRSIHDTEFPNSVEATQKLLDEQGAEYEKLKDDILAAAKHGEGLLEDLKTRDEGGKEFSERTGIISSIERLLVQLEETERRFDEFWNAHLTRLKHCLELRRFEQDFRELQINFDSHLKTVSEMTEIGETVQRADTLVKETKTFQKLCQSDIDRAEEVISTGQQLISARGACPREVVQPKCDELSRVCEILTERLSRRLEILAKNRDLMERVEKANKWCAKGVELLASQRIEKCSVSAEIAEQSLQEIVQFLASAAEFKLSSPREFKNVFQESTTPETKALVTQKLLKQEKKR</sequence>
<dbReference type="InterPro" id="IPR001251">
    <property type="entry name" value="CRAL-TRIO_dom"/>
</dbReference>
<proteinExistence type="predicted"/>
<dbReference type="SUPFAM" id="SSF52087">
    <property type="entry name" value="CRAL/TRIO domain"/>
    <property type="match status" value="1"/>
</dbReference>
<dbReference type="InterPro" id="IPR018159">
    <property type="entry name" value="Spectrin/alpha-actinin"/>
</dbReference>
<keyword evidence="4" id="KW-1185">Reference proteome</keyword>
<dbReference type="VEuPathDB" id="VectorBase:PPAPM1_011614"/>
<dbReference type="SUPFAM" id="SSF46966">
    <property type="entry name" value="Spectrin repeat"/>
    <property type="match status" value="1"/>
</dbReference>
<dbReference type="GO" id="GO:0005085">
    <property type="term" value="F:guanyl-nucleotide exchange factor activity"/>
    <property type="evidence" value="ECO:0007669"/>
    <property type="project" value="UniProtKB-KW"/>
</dbReference>
<reference evidence="3" key="1">
    <citation type="submission" date="2022-08" db="UniProtKB">
        <authorList>
            <consortium name="EnsemblMetazoa"/>
        </authorList>
    </citation>
    <scope>IDENTIFICATION</scope>
    <source>
        <strain evidence="3">Israel</strain>
    </source>
</reference>
<evidence type="ECO:0000256" key="1">
    <source>
        <dbReference type="ARBA" id="ARBA00022658"/>
    </source>
</evidence>
<dbReference type="EMBL" id="AJVK01002046">
    <property type="status" value="NOT_ANNOTATED_CDS"/>
    <property type="molecule type" value="Genomic_DNA"/>
</dbReference>
<dbReference type="SMART" id="SM00150">
    <property type="entry name" value="SPEC"/>
    <property type="match status" value="1"/>
</dbReference>
<dbReference type="InterPro" id="IPR051336">
    <property type="entry name" value="RhoGEF_Guanine_NuclExch_SF"/>
</dbReference>
<dbReference type="AlphaFoldDB" id="A0A1B0GLU4"/>
<dbReference type="PANTHER" id="PTHR22826:SF211">
    <property type="entry name" value="LD43457P"/>
    <property type="match status" value="1"/>
</dbReference>
<dbReference type="Gene3D" id="1.20.58.60">
    <property type="match status" value="1"/>
</dbReference>
<dbReference type="InterPro" id="IPR056466">
    <property type="entry name" value="Spectrin_DBS"/>
</dbReference>
<dbReference type="Pfam" id="PF23289">
    <property type="entry name" value="Spectrin_5"/>
    <property type="match status" value="1"/>
</dbReference>
<dbReference type="InterPro" id="IPR036865">
    <property type="entry name" value="CRAL-TRIO_dom_sf"/>
</dbReference>
<accession>A0A1B0GLU4</accession>
<protein>
    <recommendedName>
        <fullName evidence="2">Guanine nucleotide exchange factor DBS-like spectrin-like domain-containing protein</fullName>
    </recommendedName>
</protein>
<dbReference type="EnsemblMetazoa" id="PPAI000100-RA">
    <property type="protein sequence ID" value="PPAI000100-PA"/>
    <property type="gene ID" value="PPAI000100"/>
</dbReference>
<dbReference type="VEuPathDB" id="VectorBase:PPAI000100"/>